<dbReference type="InterPro" id="IPR050131">
    <property type="entry name" value="Peptidase_S8_subtilisin-like"/>
</dbReference>
<dbReference type="InterPro" id="IPR036852">
    <property type="entry name" value="Peptidase_S8/S53_dom_sf"/>
</dbReference>
<dbReference type="Pfam" id="PF00082">
    <property type="entry name" value="Peptidase_S8"/>
    <property type="match status" value="1"/>
</dbReference>
<dbReference type="Gene3D" id="3.40.50.200">
    <property type="entry name" value="Peptidase S8/S53 domain"/>
    <property type="match status" value="1"/>
</dbReference>
<dbReference type="AlphaFoldDB" id="A0A1Y1VML0"/>
<dbReference type="PANTHER" id="PTHR43806:SF11">
    <property type="entry name" value="CEREVISIN-RELATED"/>
    <property type="match status" value="1"/>
</dbReference>
<keyword evidence="9" id="KW-1185">Reference proteome</keyword>
<comment type="caution">
    <text evidence="8">The sequence shown here is derived from an EMBL/GenBank/DDBJ whole genome shotgun (WGS) entry which is preliminary data.</text>
</comment>
<evidence type="ECO:0000256" key="1">
    <source>
        <dbReference type="ARBA" id="ARBA00011073"/>
    </source>
</evidence>
<keyword evidence="6" id="KW-0732">Signal</keyword>
<evidence type="ECO:0000259" key="7">
    <source>
        <dbReference type="Pfam" id="PF00082"/>
    </source>
</evidence>
<dbReference type="OrthoDB" id="206201at2759"/>
<evidence type="ECO:0000256" key="3">
    <source>
        <dbReference type="ARBA" id="ARBA00022801"/>
    </source>
</evidence>
<dbReference type="STRING" id="1754191.A0A1Y1VML0"/>
<reference evidence="8 9" key="2">
    <citation type="submission" date="2016-08" db="EMBL/GenBank/DDBJ databases">
        <title>Pervasive Adenine N6-methylation of Active Genes in Fungi.</title>
        <authorList>
            <consortium name="DOE Joint Genome Institute"/>
            <person name="Mondo S.J."/>
            <person name="Dannebaum R.O."/>
            <person name="Kuo R.C."/>
            <person name="Labutti K."/>
            <person name="Haridas S."/>
            <person name="Kuo A."/>
            <person name="Salamov A."/>
            <person name="Ahrendt S.R."/>
            <person name="Lipzen A."/>
            <person name="Sullivan W."/>
            <person name="Andreopoulos W.B."/>
            <person name="Clum A."/>
            <person name="Lindquist E."/>
            <person name="Daum C."/>
            <person name="Ramamoorthy G.K."/>
            <person name="Gryganskyi A."/>
            <person name="Culley D."/>
            <person name="Magnuson J.K."/>
            <person name="James T.Y."/>
            <person name="O'Malley M.A."/>
            <person name="Stajich J.E."/>
            <person name="Spatafora J.W."/>
            <person name="Visel A."/>
            <person name="Grigoriev I.V."/>
        </authorList>
    </citation>
    <scope>NUCLEOTIDE SEQUENCE [LARGE SCALE GENOMIC DNA]</scope>
    <source>
        <strain evidence="9">finn</strain>
    </source>
</reference>
<comment type="similarity">
    <text evidence="1 5">Belongs to the peptidase S8 family.</text>
</comment>
<name>A0A1Y1VML0_9FUNG</name>
<evidence type="ECO:0000256" key="4">
    <source>
        <dbReference type="ARBA" id="ARBA00022825"/>
    </source>
</evidence>
<reference evidence="8 9" key="1">
    <citation type="submission" date="2016-08" db="EMBL/GenBank/DDBJ databases">
        <title>Genomes of anaerobic fungi encode conserved fungal cellulosomes for biomass hydrolysis.</title>
        <authorList>
            <consortium name="DOE Joint Genome Institute"/>
            <person name="Haitjema C.H."/>
            <person name="Gilmore S.P."/>
            <person name="Henske J.K."/>
            <person name="Solomon K.V."/>
            <person name="De Groot R."/>
            <person name="Kuo A."/>
            <person name="Mondo S.J."/>
            <person name="Salamov A.A."/>
            <person name="Labutti K."/>
            <person name="Zhao Z."/>
            <person name="Chiniquy J."/>
            <person name="Barry K."/>
            <person name="Brewer H.M."/>
            <person name="Purvine S.O."/>
            <person name="Wright A.T."/>
            <person name="Boxma B."/>
            <person name="Van Alen T."/>
            <person name="Hackstein J.H."/>
            <person name="Baker S.E."/>
            <person name="Grigoriev I.V."/>
            <person name="O'Malley M.A."/>
        </authorList>
    </citation>
    <scope>NUCLEOTIDE SEQUENCE [LARGE SCALE GENOMIC DNA]</scope>
    <source>
        <strain evidence="9">finn</strain>
    </source>
</reference>
<dbReference type="InterPro" id="IPR000209">
    <property type="entry name" value="Peptidase_S8/S53_dom"/>
</dbReference>
<gene>
    <name evidence="8" type="ORF">BCR36DRAFT_275292</name>
</gene>
<keyword evidence="2" id="KW-0645">Protease</keyword>
<dbReference type="SUPFAM" id="SSF52743">
    <property type="entry name" value="Subtilisin-like"/>
    <property type="match status" value="1"/>
</dbReference>
<evidence type="ECO:0000256" key="5">
    <source>
        <dbReference type="PROSITE-ProRule" id="PRU01240"/>
    </source>
</evidence>
<dbReference type="PANTHER" id="PTHR43806">
    <property type="entry name" value="PEPTIDASE S8"/>
    <property type="match status" value="1"/>
</dbReference>
<keyword evidence="3" id="KW-0378">Hydrolase</keyword>
<evidence type="ECO:0000256" key="6">
    <source>
        <dbReference type="SAM" id="SignalP"/>
    </source>
</evidence>
<feature type="domain" description="Peptidase S8/S53" evidence="7">
    <location>
        <begin position="212"/>
        <end position="384"/>
    </location>
</feature>
<evidence type="ECO:0000313" key="9">
    <source>
        <dbReference type="Proteomes" id="UP000193719"/>
    </source>
</evidence>
<dbReference type="Proteomes" id="UP000193719">
    <property type="component" value="Unassembled WGS sequence"/>
</dbReference>
<accession>A0A1Y1VML0</accession>
<keyword evidence="4" id="KW-0720">Serine protease</keyword>
<dbReference type="GO" id="GO:0004252">
    <property type="term" value="F:serine-type endopeptidase activity"/>
    <property type="evidence" value="ECO:0007669"/>
    <property type="project" value="InterPro"/>
</dbReference>
<dbReference type="PROSITE" id="PS51892">
    <property type="entry name" value="SUBTILASE"/>
    <property type="match status" value="1"/>
</dbReference>
<proteinExistence type="inferred from homology"/>
<feature type="signal peptide" evidence="6">
    <location>
        <begin position="1"/>
        <end position="19"/>
    </location>
</feature>
<dbReference type="GO" id="GO:0006508">
    <property type="term" value="P:proteolysis"/>
    <property type="evidence" value="ECO:0007669"/>
    <property type="project" value="UniProtKB-KW"/>
</dbReference>
<organism evidence="8 9">
    <name type="scientific">Piromyces finnis</name>
    <dbReference type="NCBI Taxonomy" id="1754191"/>
    <lineage>
        <taxon>Eukaryota</taxon>
        <taxon>Fungi</taxon>
        <taxon>Fungi incertae sedis</taxon>
        <taxon>Chytridiomycota</taxon>
        <taxon>Chytridiomycota incertae sedis</taxon>
        <taxon>Neocallimastigomycetes</taxon>
        <taxon>Neocallimastigales</taxon>
        <taxon>Neocallimastigaceae</taxon>
        <taxon>Piromyces</taxon>
    </lineage>
</organism>
<feature type="non-terminal residue" evidence="8">
    <location>
        <position position="384"/>
    </location>
</feature>
<dbReference type="EMBL" id="MCFH01000003">
    <property type="protein sequence ID" value="ORX59124.1"/>
    <property type="molecule type" value="Genomic_DNA"/>
</dbReference>
<sequence>MKCLIFIWYIFSLTLIGDARKRSKNDNYYLIFVNNTSGNSSFSGFNKRQENSNETVYTVLDEIHNLIVNNIDTYYHPEILETMEEYDTKLKKRDDHVTYLMDYGQSSYVYPISSTKDKTVLFSYLSSDLVEVIETIPNVLNCRPDQKRKRQNYYDIRKMKEETNWKDLKIKTNADLHLSLISQGKYNSELVSQYDTNYYYPKSSGEDIDLFIIDGTFNFNHPEFKNRNNRIAKCAANVVNGKVLSPESEDYCYDIYVDFHGAMVSDAAAGLIHGVAKNANIYGINLEDDISFSNEFAAMQYIKDNLFRANKAIINMSFGGEYSIKQLDEDPSVIYERELINELTHQGAIFVSSAGNDNMLVYDEENDSVYLPCAYDDVICVGAI</sequence>
<evidence type="ECO:0000313" key="8">
    <source>
        <dbReference type="EMBL" id="ORX59124.1"/>
    </source>
</evidence>
<protein>
    <submittedName>
        <fullName evidence="8">Subtilisin-like protein</fullName>
    </submittedName>
</protein>
<feature type="chain" id="PRO_5013118739" evidence="6">
    <location>
        <begin position="20"/>
        <end position="384"/>
    </location>
</feature>
<comment type="caution">
    <text evidence="5">Lacks conserved residue(s) required for the propagation of feature annotation.</text>
</comment>
<evidence type="ECO:0000256" key="2">
    <source>
        <dbReference type="ARBA" id="ARBA00022670"/>
    </source>
</evidence>